<evidence type="ECO:0000313" key="4">
    <source>
        <dbReference type="Proteomes" id="UP000198882"/>
    </source>
</evidence>
<accession>A0A1G9GD42</accession>
<dbReference type="RefSeq" id="WP_090311902.1">
    <property type="nucleotide sequence ID" value="NZ_FNFE01000009.1"/>
</dbReference>
<dbReference type="EMBL" id="FNFE01000009">
    <property type="protein sequence ID" value="SDK98485.1"/>
    <property type="molecule type" value="Genomic_DNA"/>
</dbReference>
<evidence type="ECO:0000313" key="3">
    <source>
        <dbReference type="EMBL" id="SDK98485.1"/>
    </source>
</evidence>
<keyword evidence="4" id="KW-1185">Reference proteome</keyword>
<name>A0A1G9GD42_9EURY</name>
<dbReference type="Proteomes" id="UP000198882">
    <property type="component" value="Unassembled WGS sequence"/>
</dbReference>
<gene>
    <name evidence="3" type="ORF">SAMN04515672_4452</name>
</gene>
<feature type="transmembrane region" description="Helical" evidence="2">
    <location>
        <begin position="15"/>
        <end position="38"/>
    </location>
</feature>
<proteinExistence type="predicted"/>
<protein>
    <submittedName>
        <fullName evidence="3">Uncharacterized protein</fullName>
    </submittedName>
</protein>
<sequence>MSSITQAIGDFVSNFVAFVLMIILAIVSFFFVVFVVDFGAGLAGYSGDQYVVLSSALLVAAAILAGGISPLSDLSGSTETTRQDATVTADD</sequence>
<dbReference type="AlphaFoldDB" id="A0A1G9GD42"/>
<organism evidence="3 4">
    <name type="scientific">Natronorubrum texcoconense</name>
    <dbReference type="NCBI Taxonomy" id="1095776"/>
    <lineage>
        <taxon>Archaea</taxon>
        <taxon>Methanobacteriati</taxon>
        <taxon>Methanobacteriota</taxon>
        <taxon>Stenosarchaea group</taxon>
        <taxon>Halobacteria</taxon>
        <taxon>Halobacteriales</taxon>
        <taxon>Natrialbaceae</taxon>
        <taxon>Natronorubrum</taxon>
    </lineage>
</organism>
<feature type="region of interest" description="Disordered" evidence="1">
    <location>
        <begin position="69"/>
        <end position="91"/>
    </location>
</feature>
<evidence type="ECO:0000256" key="1">
    <source>
        <dbReference type="SAM" id="MobiDB-lite"/>
    </source>
</evidence>
<reference evidence="4" key="1">
    <citation type="submission" date="2016-10" db="EMBL/GenBank/DDBJ databases">
        <authorList>
            <person name="Varghese N."/>
            <person name="Submissions S."/>
        </authorList>
    </citation>
    <scope>NUCLEOTIDE SEQUENCE [LARGE SCALE GENOMIC DNA]</scope>
    <source>
        <strain evidence="4">B4,CECT 8067,JCM 17497</strain>
    </source>
</reference>
<keyword evidence="2" id="KW-0472">Membrane</keyword>
<keyword evidence="2" id="KW-0812">Transmembrane</keyword>
<feature type="compositionally biased region" description="Polar residues" evidence="1">
    <location>
        <begin position="72"/>
        <end position="91"/>
    </location>
</feature>
<keyword evidence="2" id="KW-1133">Transmembrane helix</keyword>
<evidence type="ECO:0000256" key="2">
    <source>
        <dbReference type="SAM" id="Phobius"/>
    </source>
</evidence>
<feature type="transmembrane region" description="Helical" evidence="2">
    <location>
        <begin position="50"/>
        <end position="68"/>
    </location>
</feature>